<keyword evidence="15" id="KW-0413">Isomerase</keyword>
<protein>
    <recommendedName>
        <fullName evidence="6">isopentenyl-diphosphate Delta-isomerase</fullName>
        <ecNumber evidence="6">5.3.3.2</ecNumber>
    </recommendedName>
</protein>
<dbReference type="PANTHER" id="PTHR10885">
    <property type="entry name" value="ISOPENTENYL-DIPHOSPHATE DELTA-ISOMERASE"/>
    <property type="match status" value="1"/>
</dbReference>
<proteinExistence type="inferred from homology"/>
<evidence type="ECO:0000256" key="7">
    <source>
        <dbReference type="ARBA" id="ARBA00022548"/>
    </source>
</evidence>
<dbReference type="InterPro" id="IPR000086">
    <property type="entry name" value="NUDIX_hydrolase_dom"/>
</dbReference>
<dbReference type="PIRSF" id="PIRSF018427">
    <property type="entry name" value="Isopntndiph_ism"/>
    <property type="match status" value="1"/>
</dbReference>
<dbReference type="InterPro" id="IPR011876">
    <property type="entry name" value="IsopentenylPP_isomerase_typ1"/>
</dbReference>
<keyword evidence="17" id="KW-1185">Reference proteome</keyword>
<evidence type="ECO:0000256" key="9">
    <source>
        <dbReference type="ARBA" id="ARBA00022955"/>
    </source>
</evidence>
<keyword evidence="11" id="KW-0576">Peroxisome</keyword>
<evidence type="ECO:0000256" key="15">
    <source>
        <dbReference type="ARBA" id="ARBA00023235"/>
    </source>
</evidence>
<dbReference type="NCBIfam" id="TIGR02150">
    <property type="entry name" value="IPP_isom_1"/>
    <property type="match status" value="1"/>
</dbReference>
<keyword evidence="14" id="KW-0414">Isoprene biosynthesis</keyword>
<keyword evidence="8" id="KW-0152">Cholesterol biosynthesis</keyword>
<feature type="domain" description="Nudix hydrolase" evidence="16">
    <location>
        <begin position="49"/>
        <end position="199"/>
    </location>
</feature>
<dbReference type="PANTHER" id="PTHR10885:SF1">
    <property type="entry name" value="ISOPENTENYL-DIPHOSPHATE DELTA-ISOMERASE 2"/>
    <property type="match status" value="1"/>
</dbReference>
<dbReference type="Gene3D" id="3.90.79.10">
    <property type="entry name" value="Nucleoside Triphosphate Pyrophosphohydrolase"/>
    <property type="match status" value="1"/>
</dbReference>
<comment type="catalytic activity">
    <reaction evidence="1">
        <text>isopentenyl diphosphate = dimethylallyl diphosphate</text>
        <dbReference type="Rhea" id="RHEA:23284"/>
        <dbReference type="ChEBI" id="CHEBI:57623"/>
        <dbReference type="ChEBI" id="CHEBI:128769"/>
        <dbReference type="EC" id="5.3.3.2"/>
    </reaction>
</comment>
<keyword evidence="10" id="KW-0756">Sterol biosynthesis</keyword>
<comment type="pathway">
    <text evidence="4">Isoprenoid biosynthesis; dimethylallyl diphosphate biosynthesis; dimethylallyl diphosphate from isopentenyl diphosphate: step 1/1.</text>
</comment>
<dbReference type="Proteomes" id="UP000886700">
    <property type="component" value="Unplaced"/>
</dbReference>
<name>A0ABM2Y9K1_MESAU</name>
<evidence type="ECO:0000313" key="17">
    <source>
        <dbReference type="Proteomes" id="UP000886700"/>
    </source>
</evidence>
<evidence type="ECO:0000313" key="18">
    <source>
        <dbReference type="RefSeq" id="XP_040611508.1"/>
    </source>
</evidence>
<dbReference type="CDD" id="cd02885">
    <property type="entry name" value="NUDIX_IPP_Isomerase"/>
    <property type="match status" value="1"/>
</dbReference>
<evidence type="ECO:0000256" key="3">
    <source>
        <dbReference type="ARBA" id="ARBA00004275"/>
    </source>
</evidence>
<dbReference type="Pfam" id="PF00293">
    <property type="entry name" value="NUDIX"/>
    <property type="match status" value="1"/>
</dbReference>
<evidence type="ECO:0000256" key="13">
    <source>
        <dbReference type="ARBA" id="ARBA00023221"/>
    </source>
</evidence>
<evidence type="ECO:0000256" key="4">
    <source>
        <dbReference type="ARBA" id="ARBA00004826"/>
    </source>
</evidence>
<evidence type="ECO:0000256" key="2">
    <source>
        <dbReference type="ARBA" id="ARBA00003951"/>
    </source>
</evidence>
<dbReference type="SUPFAM" id="SSF55811">
    <property type="entry name" value="Nudix"/>
    <property type="match status" value="1"/>
</dbReference>
<evidence type="ECO:0000256" key="10">
    <source>
        <dbReference type="ARBA" id="ARBA00023011"/>
    </source>
</evidence>
<comment type="similarity">
    <text evidence="5">Belongs to the IPP isomerase type 1 family.</text>
</comment>
<evidence type="ECO:0000256" key="6">
    <source>
        <dbReference type="ARBA" id="ARBA00012057"/>
    </source>
</evidence>
<dbReference type="InterPro" id="IPR015797">
    <property type="entry name" value="NUDIX_hydrolase-like_dom_sf"/>
</dbReference>
<evidence type="ECO:0000256" key="1">
    <source>
        <dbReference type="ARBA" id="ARBA00000374"/>
    </source>
</evidence>
<accession>A0ABM2Y9K1</accession>
<keyword evidence="9" id="KW-0444">Lipid biosynthesis</keyword>
<comment type="function">
    <text evidence="2">Catalyzes the 1,3-allylic rearrangement of the homoallylic substrate isopentenyl (IPP) to its highly electrophilic allylic isomer, dimethylallyl diphosphate (DMAPP).</text>
</comment>
<keyword evidence="13" id="KW-0753">Steroid metabolism</keyword>
<keyword evidence="7" id="KW-0153">Cholesterol metabolism</keyword>
<evidence type="ECO:0000256" key="14">
    <source>
        <dbReference type="ARBA" id="ARBA00023229"/>
    </source>
</evidence>
<gene>
    <name evidence="18" type="primary">Idi2</name>
</gene>
<dbReference type="RefSeq" id="XP_040611508.1">
    <property type="nucleotide sequence ID" value="XM_040755574.1"/>
</dbReference>
<sequence>MADVTVDWVDEHQLQLLDQILIVVDENDKVIGADTKRNCHLNENIEKGLLHRAFSVVLFNSEKKVLIQRRSDRKLTFPGHFTDSCSSHPLSRPEELEEKDALGVRRAALRRLQDELGIPQDQVSLEDIVFMTRYHYKAKSDAVWGEHEVCYLLLVRKDVTISSDPSEISSFSYLTREELGELLERDTRGEVNVTPWLRIIVERFLNMWWPYLDEVTQFVELDKIHRV</sequence>
<keyword evidence="12" id="KW-1207">Sterol metabolism</keyword>
<dbReference type="PROSITE" id="PS51462">
    <property type="entry name" value="NUDIX"/>
    <property type="match status" value="1"/>
</dbReference>
<evidence type="ECO:0000256" key="5">
    <source>
        <dbReference type="ARBA" id="ARBA00007579"/>
    </source>
</evidence>
<evidence type="ECO:0000256" key="8">
    <source>
        <dbReference type="ARBA" id="ARBA00022778"/>
    </source>
</evidence>
<comment type="subcellular location">
    <subcellularLocation>
        <location evidence="3">Peroxisome</location>
    </subcellularLocation>
</comment>
<evidence type="ECO:0000259" key="16">
    <source>
        <dbReference type="PROSITE" id="PS51462"/>
    </source>
</evidence>
<organism evidence="17 18">
    <name type="scientific">Mesocricetus auratus</name>
    <name type="common">Golden hamster</name>
    <dbReference type="NCBI Taxonomy" id="10036"/>
    <lineage>
        <taxon>Eukaryota</taxon>
        <taxon>Metazoa</taxon>
        <taxon>Chordata</taxon>
        <taxon>Craniata</taxon>
        <taxon>Vertebrata</taxon>
        <taxon>Euteleostomi</taxon>
        <taxon>Mammalia</taxon>
        <taxon>Eutheria</taxon>
        <taxon>Euarchontoglires</taxon>
        <taxon>Glires</taxon>
        <taxon>Rodentia</taxon>
        <taxon>Myomorpha</taxon>
        <taxon>Muroidea</taxon>
        <taxon>Cricetidae</taxon>
        <taxon>Cricetinae</taxon>
        <taxon>Mesocricetus</taxon>
    </lineage>
</organism>
<dbReference type="EC" id="5.3.3.2" evidence="6"/>
<reference evidence="18" key="1">
    <citation type="submission" date="2025-08" db="UniProtKB">
        <authorList>
            <consortium name="RefSeq"/>
        </authorList>
    </citation>
    <scope>IDENTIFICATION</scope>
    <source>
        <tissue evidence="18">Liver</tissue>
    </source>
</reference>
<evidence type="ECO:0000256" key="12">
    <source>
        <dbReference type="ARBA" id="ARBA00023166"/>
    </source>
</evidence>
<dbReference type="GeneID" id="101841000"/>
<evidence type="ECO:0000256" key="11">
    <source>
        <dbReference type="ARBA" id="ARBA00023140"/>
    </source>
</evidence>
<keyword evidence="9" id="KW-0752">Steroid biosynthesis</keyword>
<keyword evidence="9" id="KW-0443">Lipid metabolism</keyword>